<dbReference type="InterPro" id="IPR008978">
    <property type="entry name" value="HSP20-like_chaperone"/>
</dbReference>
<dbReference type="SUPFAM" id="SSF49764">
    <property type="entry name" value="HSP20-like chaperones"/>
    <property type="match status" value="1"/>
</dbReference>
<feature type="region of interest" description="Disordered" evidence="3">
    <location>
        <begin position="310"/>
        <end position="433"/>
    </location>
</feature>
<feature type="compositionally biased region" description="Basic and acidic residues" evidence="3">
    <location>
        <begin position="397"/>
        <end position="411"/>
    </location>
</feature>
<dbReference type="PROSITE" id="PS01031">
    <property type="entry name" value="SHSP"/>
    <property type="match status" value="1"/>
</dbReference>
<feature type="region of interest" description="Disordered" evidence="3">
    <location>
        <begin position="158"/>
        <end position="224"/>
    </location>
</feature>
<feature type="region of interest" description="Disordered" evidence="3">
    <location>
        <begin position="438"/>
        <end position="457"/>
    </location>
</feature>
<evidence type="ECO:0000256" key="4">
    <source>
        <dbReference type="SAM" id="Phobius"/>
    </source>
</evidence>
<feature type="compositionally biased region" description="Basic and acidic residues" evidence="3">
    <location>
        <begin position="361"/>
        <end position="388"/>
    </location>
</feature>
<gene>
    <name evidence="6" type="ORF">V8G54_023954</name>
</gene>
<dbReference type="InterPro" id="IPR002068">
    <property type="entry name" value="A-crystallin/Hsp20_dom"/>
</dbReference>
<dbReference type="EMBL" id="CP144694">
    <property type="protein sequence ID" value="WVZ03148.1"/>
    <property type="molecule type" value="Genomic_DNA"/>
</dbReference>
<dbReference type="Gene3D" id="2.60.40.790">
    <property type="match status" value="1"/>
</dbReference>
<keyword evidence="4" id="KW-0812">Transmembrane</keyword>
<protein>
    <recommendedName>
        <fullName evidence="5">SHSP domain-containing protein</fullName>
    </recommendedName>
</protein>
<feature type="transmembrane region" description="Helical" evidence="4">
    <location>
        <begin position="496"/>
        <end position="516"/>
    </location>
</feature>
<feature type="domain" description="SHSP" evidence="5">
    <location>
        <begin position="18"/>
        <end position="123"/>
    </location>
</feature>
<dbReference type="CDD" id="cd06464">
    <property type="entry name" value="ACD_sHsps-like"/>
    <property type="match status" value="1"/>
</dbReference>
<accession>A0AAQ3N6E8</accession>
<keyword evidence="7" id="KW-1185">Reference proteome</keyword>
<organism evidence="6 7">
    <name type="scientific">Vigna mungo</name>
    <name type="common">Black gram</name>
    <name type="synonym">Phaseolus mungo</name>
    <dbReference type="NCBI Taxonomy" id="3915"/>
    <lineage>
        <taxon>Eukaryota</taxon>
        <taxon>Viridiplantae</taxon>
        <taxon>Streptophyta</taxon>
        <taxon>Embryophyta</taxon>
        <taxon>Tracheophyta</taxon>
        <taxon>Spermatophyta</taxon>
        <taxon>Magnoliopsida</taxon>
        <taxon>eudicotyledons</taxon>
        <taxon>Gunneridae</taxon>
        <taxon>Pentapetalae</taxon>
        <taxon>rosids</taxon>
        <taxon>fabids</taxon>
        <taxon>Fabales</taxon>
        <taxon>Fabaceae</taxon>
        <taxon>Papilionoideae</taxon>
        <taxon>50 kb inversion clade</taxon>
        <taxon>NPAAA clade</taxon>
        <taxon>indigoferoid/millettioid clade</taxon>
        <taxon>Phaseoleae</taxon>
        <taxon>Vigna</taxon>
    </lineage>
</organism>
<proteinExistence type="inferred from homology"/>
<feature type="compositionally biased region" description="Basic and acidic residues" evidence="3">
    <location>
        <begin position="115"/>
        <end position="127"/>
    </location>
</feature>
<dbReference type="AlphaFoldDB" id="A0AAQ3N6E8"/>
<comment type="similarity">
    <text evidence="1 2">Belongs to the small heat shock protein (HSP20) family.</text>
</comment>
<feature type="compositionally biased region" description="Basic and acidic residues" evidence="3">
    <location>
        <begin position="418"/>
        <end position="433"/>
    </location>
</feature>
<sequence>MAFRQRTPTFRPNLSIRRVYETFQPRSEIKDLPEAYLLRLYLPGFQRDSVKVTYVASSRTVRATGERQIQGTRWYRFDQSYPIPDYCEAEALGAKFETPVLTLTMPKKATSQERGVVDEPKPDKKLQDTTTTPQPSITIENTRSSEPIKDQAVERVGPFGEPQMGEKELEAKPGTATMQRDEKIQKGREEFEPRPTPTRTATMQQDEKIQKDISSVSSPRSVRNSSGRFSAIVRPVSTCPSPVWFSSVPPAVPAPLVVCSTSTRIFFSLPEFSGCIAILVSSKMTSLLMISFEGESNLHNLYPLTPSAVETAEKHQKGEEEFEPKAASTMEPISKTDAQPPKGQEEDELKADITNVTRKPTVKEQLKEKKTAETRDEDSEKTSYKDAEGTTDEDEEKERITKREVKEEPSKSRKSVKDKKQTDFEQKETETEKLLAKEAETSATKAHKEKEKQSNDITTLKKELKSEENAVEKVGSVSQVFTKFAEGALNEEEKKLAANIGAAVLVIAALGYYVSYSFVKEEKWKRSVLSIGPLLYLNWAIDGLLLVEEKQAPEALLLALGGAAANMGFIERNLGRCCTRHMPLLQINWVG</sequence>
<evidence type="ECO:0000313" key="7">
    <source>
        <dbReference type="Proteomes" id="UP001374535"/>
    </source>
</evidence>
<evidence type="ECO:0000256" key="2">
    <source>
        <dbReference type="RuleBase" id="RU003616"/>
    </source>
</evidence>
<name>A0AAQ3N6E8_VIGMU</name>
<evidence type="ECO:0000256" key="3">
    <source>
        <dbReference type="SAM" id="MobiDB-lite"/>
    </source>
</evidence>
<evidence type="ECO:0000256" key="1">
    <source>
        <dbReference type="PROSITE-ProRule" id="PRU00285"/>
    </source>
</evidence>
<feature type="compositionally biased region" description="Low complexity" evidence="3">
    <location>
        <begin position="214"/>
        <end position="224"/>
    </location>
</feature>
<evidence type="ECO:0000313" key="6">
    <source>
        <dbReference type="EMBL" id="WVZ03148.1"/>
    </source>
</evidence>
<keyword evidence="4" id="KW-1133">Transmembrane helix</keyword>
<keyword evidence="4" id="KW-0472">Membrane</keyword>
<dbReference type="Proteomes" id="UP001374535">
    <property type="component" value="Chromosome 7"/>
</dbReference>
<feature type="compositionally biased region" description="Polar residues" evidence="3">
    <location>
        <begin position="128"/>
        <end position="145"/>
    </location>
</feature>
<dbReference type="Pfam" id="PF00011">
    <property type="entry name" value="HSP20"/>
    <property type="match status" value="1"/>
</dbReference>
<reference evidence="6 7" key="1">
    <citation type="journal article" date="2023" name="Life. Sci Alliance">
        <title>Evolutionary insights into 3D genome organization and epigenetic landscape of Vigna mungo.</title>
        <authorList>
            <person name="Junaid A."/>
            <person name="Singh B."/>
            <person name="Bhatia S."/>
        </authorList>
    </citation>
    <scope>NUCLEOTIDE SEQUENCE [LARGE SCALE GENOMIC DNA]</scope>
    <source>
        <strain evidence="6">Urdbean</strain>
    </source>
</reference>
<evidence type="ECO:0000259" key="5">
    <source>
        <dbReference type="PROSITE" id="PS01031"/>
    </source>
</evidence>
<feature type="compositionally biased region" description="Basic and acidic residues" evidence="3">
    <location>
        <begin position="179"/>
        <end position="193"/>
    </location>
</feature>
<feature type="region of interest" description="Disordered" evidence="3">
    <location>
        <begin position="109"/>
        <end position="145"/>
    </location>
</feature>